<feature type="region of interest" description="Disordered" evidence="2">
    <location>
        <begin position="178"/>
        <end position="224"/>
    </location>
</feature>
<reference evidence="4" key="1">
    <citation type="submission" date="2014-08" db="EMBL/GenBank/DDBJ databases">
        <authorList>
            <person name="Sharma Rahul"/>
            <person name="Thines Marco"/>
        </authorList>
    </citation>
    <scope>NUCLEOTIDE SEQUENCE</scope>
</reference>
<dbReference type="Pfam" id="PF07985">
    <property type="entry name" value="SRR1"/>
    <property type="match status" value="1"/>
</dbReference>
<dbReference type="InterPro" id="IPR012942">
    <property type="entry name" value="SRR1-like"/>
</dbReference>
<evidence type="ECO:0000259" key="3">
    <source>
        <dbReference type="Pfam" id="PF07985"/>
    </source>
</evidence>
<dbReference type="AlphaFoldDB" id="A0A0F7SQJ1"/>
<dbReference type="PANTHER" id="PTHR28626:SF3">
    <property type="entry name" value="SRR1-LIKE PROTEIN"/>
    <property type="match status" value="1"/>
</dbReference>
<feature type="compositionally biased region" description="Polar residues" evidence="2">
    <location>
        <begin position="178"/>
        <end position="190"/>
    </location>
</feature>
<dbReference type="EMBL" id="LN483142">
    <property type="protein sequence ID" value="CED82949.1"/>
    <property type="molecule type" value="Genomic_DNA"/>
</dbReference>
<proteinExistence type="inferred from homology"/>
<evidence type="ECO:0000256" key="1">
    <source>
        <dbReference type="ARBA" id="ARBA00009856"/>
    </source>
</evidence>
<evidence type="ECO:0000313" key="4">
    <source>
        <dbReference type="EMBL" id="CED82949.1"/>
    </source>
</evidence>
<protein>
    <submittedName>
        <fullName evidence="4">Uncharacterized conserved protein</fullName>
    </submittedName>
</protein>
<sequence length="342" mass="37598">MVKTETTIDSDGFSTVSRIKYRAPLASTLGKGKKNRKGRQTLLQGANAHDKECGQEEETVEHQVKNLNETLNSRKREIMGHGGWAAAWEELVVSLKTDSTFPNPSRMTCFGLGPVSTSRIAQCQLLLMLDLAQKLQINVLEAYDPVFSTLDKSLLSTYGIDIISENTHGHYPLSISAGNSQTSIHPSTEPASDDQLPACPSDSVLSSSPVPPFPPVSLHPTSTEPDTRTAHLFYMPHCPRTLYQNFLASNWSKSQLGSIALLANEFEGYLTREPLKRLQKEVPCLPLIAPHLTTKSLPLNFISNDVINDLAFQWVSAESLAKIDFSTKAPVGNIDPTKDEIL</sequence>
<dbReference type="GO" id="GO:0005634">
    <property type="term" value="C:nucleus"/>
    <property type="evidence" value="ECO:0007669"/>
    <property type="project" value="TreeGrafter"/>
</dbReference>
<accession>A0A0F7SQJ1</accession>
<dbReference type="InterPro" id="IPR040044">
    <property type="entry name" value="SRR1L"/>
</dbReference>
<evidence type="ECO:0000256" key="2">
    <source>
        <dbReference type="SAM" id="MobiDB-lite"/>
    </source>
</evidence>
<comment type="similarity">
    <text evidence="1">Belongs to the SRR1 family.</text>
</comment>
<dbReference type="GO" id="GO:0005737">
    <property type="term" value="C:cytoplasm"/>
    <property type="evidence" value="ECO:0007669"/>
    <property type="project" value="TreeGrafter"/>
</dbReference>
<feature type="domain" description="SRR1-like" evidence="3">
    <location>
        <begin position="98"/>
        <end position="314"/>
    </location>
</feature>
<organism evidence="4">
    <name type="scientific">Phaffia rhodozyma</name>
    <name type="common">Yeast</name>
    <name type="synonym">Xanthophyllomyces dendrorhous</name>
    <dbReference type="NCBI Taxonomy" id="264483"/>
    <lineage>
        <taxon>Eukaryota</taxon>
        <taxon>Fungi</taxon>
        <taxon>Dikarya</taxon>
        <taxon>Basidiomycota</taxon>
        <taxon>Agaricomycotina</taxon>
        <taxon>Tremellomycetes</taxon>
        <taxon>Cystofilobasidiales</taxon>
        <taxon>Mrakiaceae</taxon>
        <taxon>Phaffia</taxon>
    </lineage>
</organism>
<dbReference type="PANTHER" id="PTHR28626">
    <property type="entry name" value="SRR1-LIKE PROTEIN"/>
    <property type="match status" value="1"/>
</dbReference>
<name>A0A0F7SQJ1_PHARH</name>